<name>A0A7W4YTV1_9BURK</name>
<dbReference type="AlphaFoldDB" id="A0A7W4YTV1"/>
<accession>A0A7W4YTV1</accession>
<keyword evidence="2" id="KW-1185">Reference proteome</keyword>
<dbReference type="Gene3D" id="3.30.1330.40">
    <property type="entry name" value="RutC-like"/>
    <property type="match status" value="1"/>
</dbReference>
<sequence length="212" mass="22940">MEANTMGGWRRKRPPTLGPLCFGDDAIFRPRPQHICANRSAAGVPFPDEISHLQAGDPFRAPLFPSTHLSKEAEVMAANNQRQSIVPAPFRAYYDEHHLSPATRVGDLIWVSGQVGIDADMKPAEGMHAQAQIAFACLKLVLEEAGASLADVVELTTFHTDLHGEVDAFVAVKDQYFPSRYPSWTAVGVTQLALPGLVIEIRAVAVAGSGKD</sequence>
<dbReference type="CDD" id="cd02198">
    <property type="entry name" value="YjgH_like"/>
    <property type="match status" value="1"/>
</dbReference>
<dbReference type="EMBL" id="JACHWF010000005">
    <property type="protein sequence ID" value="MBB3009586.1"/>
    <property type="molecule type" value="Genomic_DNA"/>
</dbReference>
<dbReference type="Proteomes" id="UP000578036">
    <property type="component" value="Unassembled WGS sequence"/>
</dbReference>
<dbReference type="GO" id="GO:0005829">
    <property type="term" value="C:cytosol"/>
    <property type="evidence" value="ECO:0007669"/>
    <property type="project" value="TreeGrafter"/>
</dbReference>
<reference evidence="1 2" key="1">
    <citation type="submission" date="2020-08" db="EMBL/GenBank/DDBJ databases">
        <title>Genomic Encyclopedia of Type Strains, Phase IV (KMG-V): Genome sequencing to study the core and pangenomes of soil and plant-associated prokaryotes.</title>
        <authorList>
            <person name="Whitman W."/>
        </authorList>
    </citation>
    <scope>NUCLEOTIDE SEQUENCE [LARGE SCALE GENOMIC DNA]</scope>
    <source>
        <strain evidence="1 2">SLV-2362</strain>
    </source>
</reference>
<comment type="caution">
    <text evidence="1">The sequence shown here is derived from an EMBL/GenBank/DDBJ whole genome shotgun (WGS) entry which is preliminary data.</text>
</comment>
<dbReference type="PANTHER" id="PTHR11803:SF44">
    <property type="entry name" value="RUTC FAMILY PROTEIN YJGH"/>
    <property type="match status" value="1"/>
</dbReference>
<dbReference type="GO" id="GO:0019239">
    <property type="term" value="F:deaminase activity"/>
    <property type="evidence" value="ECO:0007669"/>
    <property type="project" value="TreeGrafter"/>
</dbReference>
<evidence type="ECO:0000313" key="1">
    <source>
        <dbReference type="EMBL" id="MBB3009586.1"/>
    </source>
</evidence>
<gene>
    <name evidence="1" type="ORF">FHX61_004259</name>
</gene>
<evidence type="ECO:0000313" key="2">
    <source>
        <dbReference type="Proteomes" id="UP000578036"/>
    </source>
</evidence>
<dbReference type="InterPro" id="IPR035959">
    <property type="entry name" value="RutC-like_sf"/>
</dbReference>
<dbReference type="InterPro" id="IPR038743">
    <property type="entry name" value="YjgH-like"/>
</dbReference>
<dbReference type="InterPro" id="IPR006175">
    <property type="entry name" value="YjgF/YER057c/UK114"/>
</dbReference>
<dbReference type="Pfam" id="PF01042">
    <property type="entry name" value="Ribonuc_L-PSP"/>
    <property type="match status" value="1"/>
</dbReference>
<dbReference type="SUPFAM" id="SSF55298">
    <property type="entry name" value="YjgF-like"/>
    <property type="match status" value="1"/>
</dbReference>
<proteinExistence type="predicted"/>
<organism evidence="1 2">
    <name type="scientific">Cupriavidus alkaliphilus</name>
    <dbReference type="NCBI Taxonomy" id="942866"/>
    <lineage>
        <taxon>Bacteria</taxon>
        <taxon>Pseudomonadati</taxon>
        <taxon>Pseudomonadota</taxon>
        <taxon>Betaproteobacteria</taxon>
        <taxon>Burkholderiales</taxon>
        <taxon>Burkholderiaceae</taxon>
        <taxon>Cupriavidus</taxon>
    </lineage>
</organism>
<protein>
    <submittedName>
        <fullName evidence="1">Enamine deaminase RidA (YjgF/YER057c/UK114 family)</fullName>
    </submittedName>
</protein>
<dbReference type="PANTHER" id="PTHR11803">
    <property type="entry name" value="2-IMINOBUTANOATE/2-IMINOPROPANOATE DEAMINASE RIDA"/>
    <property type="match status" value="1"/>
</dbReference>